<sequence>MTDTYTPLHDRLMIQAQRMLAEIERAKPSTLKEVVAVLSALCVATRLIRQLHTPLTKARSSSPVAERTGEVAAQPTEGAKPLAPSPLSQRRMEEVESPEEKAEKQTLPVADSKAWQKGWSDKQAVLREQRAARTGKWPDGTPYRKTG</sequence>
<name>A0ABT5HTW5_9CAUL</name>
<keyword evidence="3" id="KW-1185">Reference proteome</keyword>
<feature type="region of interest" description="Disordered" evidence="1">
    <location>
        <begin position="53"/>
        <end position="121"/>
    </location>
</feature>
<evidence type="ECO:0000256" key="1">
    <source>
        <dbReference type="SAM" id="MobiDB-lite"/>
    </source>
</evidence>
<proteinExistence type="predicted"/>
<evidence type="ECO:0000313" key="2">
    <source>
        <dbReference type="EMBL" id="MDC7683362.1"/>
    </source>
</evidence>
<reference evidence="2 3" key="1">
    <citation type="submission" date="2023-01" db="EMBL/GenBank/DDBJ databases">
        <title>Novel species of the genus Asticcacaulis isolated from rivers.</title>
        <authorList>
            <person name="Lu H."/>
        </authorList>
    </citation>
    <scope>NUCLEOTIDE SEQUENCE [LARGE SCALE GENOMIC DNA]</scope>
    <source>
        <strain evidence="2 3">BYS171W</strain>
    </source>
</reference>
<dbReference type="EMBL" id="JAQQKX010000005">
    <property type="protein sequence ID" value="MDC7683362.1"/>
    <property type="molecule type" value="Genomic_DNA"/>
</dbReference>
<organism evidence="2 3">
    <name type="scientific">Asticcacaulis aquaticus</name>
    <dbReference type="NCBI Taxonomy" id="2984212"/>
    <lineage>
        <taxon>Bacteria</taxon>
        <taxon>Pseudomonadati</taxon>
        <taxon>Pseudomonadota</taxon>
        <taxon>Alphaproteobacteria</taxon>
        <taxon>Caulobacterales</taxon>
        <taxon>Caulobacteraceae</taxon>
        <taxon>Asticcacaulis</taxon>
    </lineage>
</organism>
<feature type="compositionally biased region" description="Basic and acidic residues" evidence="1">
    <location>
        <begin position="90"/>
        <end position="104"/>
    </location>
</feature>
<accession>A0ABT5HTW5</accession>
<comment type="caution">
    <text evidence="2">The sequence shown here is derived from an EMBL/GenBank/DDBJ whole genome shotgun (WGS) entry which is preliminary data.</text>
</comment>
<gene>
    <name evidence="2" type="ORF">PQU92_08745</name>
</gene>
<dbReference type="RefSeq" id="WP_272747836.1">
    <property type="nucleotide sequence ID" value="NZ_JAQQKX010000005.1"/>
</dbReference>
<feature type="region of interest" description="Disordered" evidence="1">
    <location>
        <begin position="128"/>
        <end position="147"/>
    </location>
</feature>
<protein>
    <submittedName>
        <fullName evidence="2">Uncharacterized protein</fullName>
    </submittedName>
</protein>
<dbReference type="Proteomes" id="UP001214854">
    <property type="component" value="Unassembled WGS sequence"/>
</dbReference>
<evidence type="ECO:0000313" key="3">
    <source>
        <dbReference type="Proteomes" id="UP001214854"/>
    </source>
</evidence>